<dbReference type="EC" id="6.3.4.19" evidence="8"/>
<dbReference type="GO" id="GO:0006400">
    <property type="term" value="P:tRNA modification"/>
    <property type="evidence" value="ECO:0007669"/>
    <property type="project" value="UniProtKB-UniRule"/>
</dbReference>
<dbReference type="NCBIfam" id="TIGR02432">
    <property type="entry name" value="lysidine_TilS_N"/>
    <property type="match status" value="1"/>
</dbReference>
<comment type="domain">
    <text evidence="8">The N-terminal region contains the highly conserved SGGXDS motif, predicted to be a P-loop motif involved in ATP binding.</text>
</comment>
<accession>A0A926JWM0</accession>
<dbReference type="PANTHER" id="PTHR43033:SF1">
    <property type="entry name" value="TRNA(ILE)-LYSIDINE SYNTHASE-RELATED"/>
    <property type="match status" value="1"/>
</dbReference>
<evidence type="ECO:0000256" key="2">
    <source>
        <dbReference type="ARBA" id="ARBA00022490"/>
    </source>
</evidence>
<evidence type="ECO:0000256" key="4">
    <source>
        <dbReference type="ARBA" id="ARBA00022694"/>
    </source>
</evidence>
<evidence type="ECO:0000256" key="1">
    <source>
        <dbReference type="ARBA" id="ARBA00004496"/>
    </source>
</evidence>
<evidence type="ECO:0000256" key="6">
    <source>
        <dbReference type="ARBA" id="ARBA00022840"/>
    </source>
</evidence>
<evidence type="ECO:0000256" key="3">
    <source>
        <dbReference type="ARBA" id="ARBA00022598"/>
    </source>
</evidence>
<organism evidence="10 11">
    <name type="scientific">Sinomicrobium weinanense</name>
    <dbReference type="NCBI Taxonomy" id="2842200"/>
    <lineage>
        <taxon>Bacteria</taxon>
        <taxon>Pseudomonadati</taxon>
        <taxon>Bacteroidota</taxon>
        <taxon>Flavobacteriia</taxon>
        <taxon>Flavobacteriales</taxon>
        <taxon>Flavobacteriaceae</taxon>
        <taxon>Sinomicrobium</taxon>
    </lineage>
</organism>
<dbReference type="Gene3D" id="3.40.50.620">
    <property type="entry name" value="HUPs"/>
    <property type="match status" value="1"/>
</dbReference>
<dbReference type="PANTHER" id="PTHR43033">
    <property type="entry name" value="TRNA(ILE)-LYSIDINE SYNTHASE-RELATED"/>
    <property type="match status" value="1"/>
</dbReference>
<evidence type="ECO:0000313" key="11">
    <source>
        <dbReference type="Proteomes" id="UP000653730"/>
    </source>
</evidence>
<dbReference type="InterPro" id="IPR011063">
    <property type="entry name" value="TilS/TtcA_N"/>
</dbReference>
<evidence type="ECO:0000256" key="8">
    <source>
        <dbReference type="HAMAP-Rule" id="MF_01161"/>
    </source>
</evidence>
<dbReference type="SMART" id="SM00977">
    <property type="entry name" value="TilS_C"/>
    <property type="match status" value="1"/>
</dbReference>
<dbReference type="Pfam" id="PF11734">
    <property type="entry name" value="TilS_C"/>
    <property type="match status" value="1"/>
</dbReference>
<keyword evidence="5 8" id="KW-0547">Nucleotide-binding</keyword>
<dbReference type="GO" id="GO:0005524">
    <property type="term" value="F:ATP binding"/>
    <property type="evidence" value="ECO:0007669"/>
    <property type="project" value="UniProtKB-UniRule"/>
</dbReference>
<comment type="similarity">
    <text evidence="8">Belongs to the tRNA(Ile)-lysidine synthase family.</text>
</comment>
<dbReference type="InterPro" id="IPR012795">
    <property type="entry name" value="tRNA_Ile_lys_synt_N"/>
</dbReference>
<feature type="binding site" evidence="8">
    <location>
        <begin position="26"/>
        <end position="31"/>
    </location>
    <ligand>
        <name>ATP</name>
        <dbReference type="ChEBI" id="CHEBI:30616"/>
    </ligand>
</feature>
<dbReference type="InterPro" id="IPR012094">
    <property type="entry name" value="tRNA_Ile_lys_synt"/>
</dbReference>
<sequence>MLEQFKEHITQDFPFLKDAKLLVAISGGIDSVVLARLCHLSGLDMALAHCNFHLRGEESDKDEKFVRELSKQLEVSVYTEHFNTKAYAGEHGLSIQLAARELRYNWFAQLQDTLNFDYLLTAHHADDNLETFLINLSRGTGIEGLSGIPPVNGKVIRPLLPFSREEIFSYLKKNGWQWREDSSNVDTRYLRNKIRHDIVPQLKMLSPDFLEQFRRTQHHLSECETILKKHVEEIKEKIIKKEGERWIVDISLLGRLSPLESYLYYLFKDFSFPVDEVRKLLHAMSGKRITSRGYIMVKDRENLLIEPLKGSKTGCYTVDEDVKEITEPLHLKFFEGKELGENQKNTVLIDKDKLKYPLIVRKWEKGDYFYPLGMSNRKKLSKFFKDEKISVLDKQKIWLLCSGDDIVWVIGHRLDNRYKITLDTVNKMSVVLNPSE</sequence>
<dbReference type="AlphaFoldDB" id="A0A926JWM0"/>
<comment type="function">
    <text evidence="8">Ligates lysine onto the cytidine present at position 34 of the AUA codon-specific tRNA(Ile) that contains the anticodon CAU, in an ATP-dependent manner. Cytidine is converted to lysidine, thus changing the amino acid specificity of the tRNA from methionine to isoleucine.</text>
</comment>
<dbReference type="Proteomes" id="UP000653730">
    <property type="component" value="Unassembled WGS sequence"/>
</dbReference>
<evidence type="ECO:0000256" key="5">
    <source>
        <dbReference type="ARBA" id="ARBA00022741"/>
    </source>
</evidence>
<feature type="domain" description="Lysidine-tRNA(Ile) synthetase C-terminal" evidence="9">
    <location>
        <begin position="358"/>
        <end position="430"/>
    </location>
</feature>
<dbReference type="HAMAP" id="MF_01161">
    <property type="entry name" value="tRNA_Ile_lys_synt"/>
    <property type="match status" value="1"/>
</dbReference>
<dbReference type="GO" id="GO:0005737">
    <property type="term" value="C:cytoplasm"/>
    <property type="evidence" value="ECO:0007669"/>
    <property type="project" value="UniProtKB-SubCell"/>
</dbReference>
<keyword evidence="4 8" id="KW-0819">tRNA processing</keyword>
<name>A0A926JWM0_9FLAO</name>
<comment type="caution">
    <text evidence="10">The sequence shown here is derived from an EMBL/GenBank/DDBJ whole genome shotgun (WGS) entry which is preliminary data.</text>
</comment>
<dbReference type="NCBIfam" id="TIGR02433">
    <property type="entry name" value="lysidine_TilS_C"/>
    <property type="match status" value="1"/>
</dbReference>
<dbReference type="InterPro" id="IPR014729">
    <property type="entry name" value="Rossmann-like_a/b/a_fold"/>
</dbReference>
<reference evidence="10 11" key="1">
    <citation type="submission" date="2020-09" db="EMBL/GenBank/DDBJ databases">
        <title>Sinomicrobium weinanense sp. nov., a halophilic bacteria isolated from saline-alkali soil.</title>
        <authorList>
            <person name="Wu P."/>
            <person name="Ren H."/>
            <person name="Mei Y."/>
            <person name="Liang Y."/>
            <person name="Chen Z."/>
        </authorList>
    </citation>
    <scope>NUCLEOTIDE SEQUENCE [LARGE SCALE GENOMIC DNA]</scope>
    <source>
        <strain evidence="10 11">FJxs</strain>
    </source>
</reference>
<evidence type="ECO:0000259" key="9">
    <source>
        <dbReference type="SMART" id="SM00977"/>
    </source>
</evidence>
<keyword evidence="3 8" id="KW-0436">Ligase</keyword>
<comment type="catalytic activity">
    <reaction evidence="7 8">
        <text>cytidine(34) in tRNA(Ile2) + L-lysine + ATP = lysidine(34) in tRNA(Ile2) + AMP + diphosphate + H(+)</text>
        <dbReference type="Rhea" id="RHEA:43744"/>
        <dbReference type="Rhea" id="RHEA-COMP:10625"/>
        <dbReference type="Rhea" id="RHEA-COMP:10670"/>
        <dbReference type="ChEBI" id="CHEBI:15378"/>
        <dbReference type="ChEBI" id="CHEBI:30616"/>
        <dbReference type="ChEBI" id="CHEBI:32551"/>
        <dbReference type="ChEBI" id="CHEBI:33019"/>
        <dbReference type="ChEBI" id="CHEBI:82748"/>
        <dbReference type="ChEBI" id="CHEBI:83665"/>
        <dbReference type="ChEBI" id="CHEBI:456215"/>
        <dbReference type="EC" id="6.3.4.19"/>
    </reaction>
</comment>
<dbReference type="Pfam" id="PF01171">
    <property type="entry name" value="ATP_bind_3"/>
    <property type="match status" value="1"/>
</dbReference>
<evidence type="ECO:0000313" key="10">
    <source>
        <dbReference type="EMBL" id="MBC9798516.1"/>
    </source>
</evidence>
<dbReference type="InterPro" id="IPR012796">
    <property type="entry name" value="Lysidine-tRNA-synth_C"/>
</dbReference>
<evidence type="ECO:0000256" key="7">
    <source>
        <dbReference type="ARBA" id="ARBA00048539"/>
    </source>
</evidence>
<keyword evidence="6 8" id="KW-0067">ATP-binding</keyword>
<comment type="subcellular location">
    <subcellularLocation>
        <location evidence="1 8">Cytoplasm</location>
    </subcellularLocation>
</comment>
<proteinExistence type="inferred from homology"/>
<dbReference type="GO" id="GO:0032267">
    <property type="term" value="F:tRNA(Ile)-lysidine synthase activity"/>
    <property type="evidence" value="ECO:0007669"/>
    <property type="project" value="UniProtKB-EC"/>
</dbReference>
<dbReference type="SUPFAM" id="SSF56037">
    <property type="entry name" value="PheT/TilS domain"/>
    <property type="match status" value="1"/>
</dbReference>
<dbReference type="EMBL" id="JACVDC010000126">
    <property type="protein sequence ID" value="MBC9798516.1"/>
    <property type="molecule type" value="Genomic_DNA"/>
</dbReference>
<dbReference type="CDD" id="cd01992">
    <property type="entry name" value="TilS_N"/>
    <property type="match status" value="1"/>
</dbReference>
<dbReference type="SUPFAM" id="SSF52402">
    <property type="entry name" value="Adenine nucleotide alpha hydrolases-like"/>
    <property type="match status" value="1"/>
</dbReference>
<protein>
    <recommendedName>
        <fullName evidence="8">tRNA(Ile)-lysidine synthase</fullName>
        <ecNumber evidence="8">6.3.4.19</ecNumber>
    </recommendedName>
    <alternativeName>
        <fullName evidence="8">tRNA(Ile)-2-lysyl-cytidine synthase</fullName>
    </alternativeName>
    <alternativeName>
        <fullName evidence="8">tRNA(Ile)-lysidine synthetase</fullName>
    </alternativeName>
</protein>
<keyword evidence="11" id="KW-1185">Reference proteome</keyword>
<gene>
    <name evidence="8 10" type="primary">tilS</name>
    <name evidence="10" type="ORF">IBL28_21295</name>
</gene>
<keyword evidence="2 8" id="KW-0963">Cytoplasm</keyword>